<dbReference type="Gene3D" id="3.30.40.10">
    <property type="entry name" value="Zinc/RING finger domain, C3HC4 (zinc finger)"/>
    <property type="match status" value="1"/>
</dbReference>
<keyword evidence="4" id="KW-0479">Metal-binding</keyword>
<protein>
    <recommendedName>
        <fullName evidence="2">RING-type E3 ubiquitin transferase</fullName>
        <ecNumber evidence="2">2.3.2.27</ecNumber>
    </recommendedName>
</protein>
<feature type="compositionally biased region" description="Polar residues" evidence="9">
    <location>
        <begin position="84"/>
        <end position="97"/>
    </location>
</feature>
<sequence length="203" mass="23097">MAYVWNHQNHPPQNAFQSAEPFPSILPPLYAAEVAARARNNVYRTMSQRGFIHQSRPLFSQLYEVTRPRSNYDPTRLGRGGLPNVNSERQPNSSSRLMVSQEDDTLMLSFVLEESINQENPSPIDGLSESMIARNLKTRDCNLVTHGDDEDKICVVCQDSLCQENEKIATLDCRHEYHQDCIGKWLLQRNFCPVCKATAISVD</sequence>
<dbReference type="SUPFAM" id="SSF57850">
    <property type="entry name" value="RING/U-box"/>
    <property type="match status" value="1"/>
</dbReference>
<dbReference type="GO" id="GO:0061630">
    <property type="term" value="F:ubiquitin protein ligase activity"/>
    <property type="evidence" value="ECO:0007669"/>
    <property type="project" value="UniProtKB-EC"/>
</dbReference>
<dbReference type="InterPro" id="IPR045191">
    <property type="entry name" value="MBR1/2-like"/>
</dbReference>
<gene>
    <name evidence="11" type="ORF">ACJIZ3_011262</name>
</gene>
<evidence type="ECO:0000259" key="10">
    <source>
        <dbReference type="PROSITE" id="PS50089"/>
    </source>
</evidence>
<dbReference type="PANTHER" id="PTHR22937:SF65">
    <property type="entry name" value="E3 UBIQUITIN-PROTEIN LIGASE ARK2C"/>
    <property type="match status" value="1"/>
</dbReference>
<dbReference type="PROSITE" id="PS50089">
    <property type="entry name" value="ZF_RING_2"/>
    <property type="match status" value="1"/>
</dbReference>
<keyword evidence="12" id="KW-1185">Reference proteome</keyword>
<evidence type="ECO:0000256" key="3">
    <source>
        <dbReference type="ARBA" id="ARBA00022679"/>
    </source>
</evidence>
<evidence type="ECO:0000256" key="6">
    <source>
        <dbReference type="ARBA" id="ARBA00022786"/>
    </source>
</evidence>
<evidence type="ECO:0000256" key="7">
    <source>
        <dbReference type="ARBA" id="ARBA00022833"/>
    </source>
</evidence>
<dbReference type="Pfam" id="PF13639">
    <property type="entry name" value="zf-RING_2"/>
    <property type="match status" value="1"/>
</dbReference>
<dbReference type="PANTHER" id="PTHR22937">
    <property type="entry name" value="E3 UBIQUITIN-PROTEIN LIGASE RNF165"/>
    <property type="match status" value="1"/>
</dbReference>
<dbReference type="Proteomes" id="UP001634393">
    <property type="component" value="Unassembled WGS sequence"/>
</dbReference>
<dbReference type="EMBL" id="JBJXBP010000001">
    <property type="protein sequence ID" value="KAL3849380.1"/>
    <property type="molecule type" value="Genomic_DNA"/>
</dbReference>
<name>A0ABD3UJ11_9LAMI</name>
<dbReference type="InterPro" id="IPR013083">
    <property type="entry name" value="Znf_RING/FYVE/PHD"/>
</dbReference>
<comment type="catalytic activity">
    <reaction evidence="1">
        <text>S-ubiquitinyl-[E2 ubiquitin-conjugating enzyme]-L-cysteine + [acceptor protein]-L-lysine = [E2 ubiquitin-conjugating enzyme]-L-cysteine + N(6)-ubiquitinyl-[acceptor protein]-L-lysine.</text>
        <dbReference type="EC" id="2.3.2.27"/>
    </reaction>
</comment>
<keyword evidence="7" id="KW-0862">Zinc</keyword>
<dbReference type="SMART" id="SM00184">
    <property type="entry name" value="RING"/>
    <property type="match status" value="1"/>
</dbReference>
<comment type="caution">
    <text evidence="11">The sequence shown here is derived from an EMBL/GenBank/DDBJ whole genome shotgun (WGS) entry which is preliminary data.</text>
</comment>
<feature type="domain" description="RING-type" evidence="10">
    <location>
        <begin position="154"/>
        <end position="196"/>
    </location>
</feature>
<evidence type="ECO:0000256" key="9">
    <source>
        <dbReference type="SAM" id="MobiDB-lite"/>
    </source>
</evidence>
<feature type="region of interest" description="Disordered" evidence="9">
    <location>
        <begin position="70"/>
        <end position="97"/>
    </location>
</feature>
<organism evidence="11 12">
    <name type="scientific">Penstemon smallii</name>
    <dbReference type="NCBI Taxonomy" id="265156"/>
    <lineage>
        <taxon>Eukaryota</taxon>
        <taxon>Viridiplantae</taxon>
        <taxon>Streptophyta</taxon>
        <taxon>Embryophyta</taxon>
        <taxon>Tracheophyta</taxon>
        <taxon>Spermatophyta</taxon>
        <taxon>Magnoliopsida</taxon>
        <taxon>eudicotyledons</taxon>
        <taxon>Gunneridae</taxon>
        <taxon>Pentapetalae</taxon>
        <taxon>asterids</taxon>
        <taxon>lamiids</taxon>
        <taxon>Lamiales</taxon>
        <taxon>Plantaginaceae</taxon>
        <taxon>Cheloneae</taxon>
        <taxon>Penstemon</taxon>
    </lineage>
</organism>
<keyword evidence="3" id="KW-0808">Transferase</keyword>
<dbReference type="InterPro" id="IPR001841">
    <property type="entry name" value="Znf_RING"/>
</dbReference>
<evidence type="ECO:0000256" key="2">
    <source>
        <dbReference type="ARBA" id="ARBA00012483"/>
    </source>
</evidence>
<accession>A0ABD3UJ11</accession>
<evidence type="ECO:0000256" key="4">
    <source>
        <dbReference type="ARBA" id="ARBA00022723"/>
    </source>
</evidence>
<reference evidence="11 12" key="1">
    <citation type="submission" date="2024-12" db="EMBL/GenBank/DDBJ databases">
        <title>The unique morphological basis and parallel evolutionary history of personate flowers in Penstemon.</title>
        <authorList>
            <person name="Depatie T.H."/>
            <person name="Wessinger C.A."/>
        </authorList>
    </citation>
    <scope>NUCLEOTIDE SEQUENCE [LARGE SCALE GENOMIC DNA]</scope>
    <source>
        <strain evidence="11">WTNN_2</strain>
        <tissue evidence="11">Leaf</tissue>
    </source>
</reference>
<evidence type="ECO:0000256" key="1">
    <source>
        <dbReference type="ARBA" id="ARBA00000900"/>
    </source>
</evidence>
<evidence type="ECO:0000256" key="8">
    <source>
        <dbReference type="PROSITE-ProRule" id="PRU00175"/>
    </source>
</evidence>
<dbReference type="GO" id="GO:0008270">
    <property type="term" value="F:zinc ion binding"/>
    <property type="evidence" value="ECO:0007669"/>
    <property type="project" value="UniProtKB-KW"/>
</dbReference>
<evidence type="ECO:0000313" key="12">
    <source>
        <dbReference type="Proteomes" id="UP001634393"/>
    </source>
</evidence>
<keyword evidence="5 8" id="KW-0863">Zinc-finger</keyword>
<evidence type="ECO:0000256" key="5">
    <source>
        <dbReference type="ARBA" id="ARBA00022771"/>
    </source>
</evidence>
<evidence type="ECO:0000313" key="11">
    <source>
        <dbReference type="EMBL" id="KAL3849380.1"/>
    </source>
</evidence>
<proteinExistence type="predicted"/>
<dbReference type="AlphaFoldDB" id="A0ABD3UJ11"/>
<keyword evidence="6" id="KW-0833">Ubl conjugation pathway</keyword>
<dbReference type="EC" id="2.3.2.27" evidence="2"/>